<gene>
    <name evidence="1" type="ORF">GCM10023323_39930</name>
</gene>
<name>A0ABP9T4T8_9ACTN</name>
<dbReference type="PANTHER" id="PTHR46649">
    <property type="match status" value="1"/>
</dbReference>
<dbReference type="NCBIfam" id="TIGR01549">
    <property type="entry name" value="HAD-SF-IA-v1"/>
    <property type="match status" value="1"/>
</dbReference>
<accession>A0ABP9T4T8</accession>
<dbReference type="Pfam" id="PF00702">
    <property type="entry name" value="Hydrolase"/>
    <property type="match status" value="1"/>
</dbReference>
<keyword evidence="2" id="KW-1185">Reference proteome</keyword>
<dbReference type="InterPro" id="IPR023214">
    <property type="entry name" value="HAD_sf"/>
</dbReference>
<dbReference type="PANTHER" id="PTHR46649:SF4">
    <property type="entry name" value="HALOACID DEHALOGENASE-LIKE HYDROLASE (HAD) SUPERFAMILY PROTEIN"/>
    <property type="match status" value="1"/>
</dbReference>
<comment type="caution">
    <text evidence="1">The sequence shown here is derived from an EMBL/GenBank/DDBJ whole genome shotgun (WGS) entry which is preliminary data.</text>
</comment>
<dbReference type="PRINTS" id="PR00413">
    <property type="entry name" value="HADHALOGNASE"/>
</dbReference>
<dbReference type="InterPro" id="IPR036412">
    <property type="entry name" value="HAD-like_sf"/>
</dbReference>
<dbReference type="Proteomes" id="UP001499878">
    <property type="component" value="Unassembled WGS sequence"/>
</dbReference>
<dbReference type="Gene3D" id="3.40.50.1000">
    <property type="entry name" value="HAD superfamily/HAD-like"/>
    <property type="match status" value="1"/>
</dbReference>
<dbReference type="GO" id="GO:0016787">
    <property type="term" value="F:hydrolase activity"/>
    <property type="evidence" value="ECO:0007669"/>
    <property type="project" value="UniProtKB-KW"/>
</dbReference>
<dbReference type="EMBL" id="BAABJR010000009">
    <property type="protein sequence ID" value="GAA5210811.1"/>
    <property type="molecule type" value="Genomic_DNA"/>
</dbReference>
<evidence type="ECO:0000313" key="1">
    <source>
        <dbReference type="EMBL" id="GAA5210811.1"/>
    </source>
</evidence>
<evidence type="ECO:0000313" key="2">
    <source>
        <dbReference type="Proteomes" id="UP001499878"/>
    </source>
</evidence>
<protein>
    <submittedName>
        <fullName evidence="1">HAD-IA family hydrolase</fullName>
    </submittedName>
</protein>
<dbReference type="SUPFAM" id="SSF56784">
    <property type="entry name" value="HAD-like"/>
    <property type="match status" value="1"/>
</dbReference>
<dbReference type="RefSeq" id="WP_345632191.1">
    <property type="nucleotide sequence ID" value="NZ_BAABJR010000009.1"/>
</dbReference>
<reference evidence="2" key="1">
    <citation type="journal article" date="2019" name="Int. J. Syst. Evol. Microbiol.">
        <title>The Global Catalogue of Microorganisms (GCM) 10K type strain sequencing project: providing services to taxonomists for standard genome sequencing and annotation.</title>
        <authorList>
            <consortium name="The Broad Institute Genomics Platform"/>
            <consortium name="The Broad Institute Genome Sequencing Center for Infectious Disease"/>
            <person name="Wu L."/>
            <person name="Ma J."/>
        </authorList>
    </citation>
    <scope>NUCLEOTIDE SEQUENCE [LARGE SCALE GENOMIC DNA]</scope>
    <source>
        <strain evidence="2">JCM 18306</strain>
    </source>
</reference>
<sequence>MIHALFETPSAYRPTAAEMAAPVPPVEAVLFDFSNTIFQMIDLETWLGRVAVAGCRTDVLKEPGAVAGIARQLRDAFRLPAIVALQEGRDLSSDRHRRAMRGWWGHVDFLRGVEDTAYRELTAPDAWLPYTDAETTLRALRARGLRIGIVSDFAWDLRVHLARAGLEDLIDGCVISCEVGREKPDPQMFLKACADLGAEPRATLMVGDNPVRDGGAAACGMRAYILPAEQRTGDRGLTEVLRLVASD</sequence>
<organism evidence="1 2">
    <name type="scientific">Streptomyces thinghirensis</name>
    <dbReference type="NCBI Taxonomy" id="551547"/>
    <lineage>
        <taxon>Bacteria</taxon>
        <taxon>Bacillati</taxon>
        <taxon>Actinomycetota</taxon>
        <taxon>Actinomycetes</taxon>
        <taxon>Kitasatosporales</taxon>
        <taxon>Streptomycetaceae</taxon>
        <taxon>Streptomyces</taxon>
    </lineage>
</organism>
<dbReference type="InterPro" id="IPR006439">
    <property type="entry name" value="HAD-SF_hydro_IA"/>
</dbReference>
<dbReference type="NCBIfam" id="TIGR01509">
    <property type="entry name" value="HAD-SF-IA-v3"/>
    <property type="match status" value="1"/>
</dbReference>
<proteinExistence type="predicted"/>
<keyword evidence="1" id="KW-0378">Hydrolase</keyword>